<dbReference type="Proteomes" id="UP001501427">
    <property type="component" value="Unassembled WGS sequence"/>
</dbReference>
<organism evidence="2 3">
    <name type="scientific">Actinomadura livida</name>
    <dbReference type="NCBI Taxonomy" id="79909"/>
    <lineage>
        <taxon>Bacteria</taxon>
        <taxon>Bacillati</taxon>
        <taxon>Actinomycetota</taxon>
        <taxon>Actinomycetes</taxon>
        <taxon>Streptosporangiales</taxon>
        <taxon>Thermomonosporaceae</taxon>
        <taxon>Actinomadura</taxon>
    </lineage>
</organism>
<proteinExistence type="predicted"/>
<evidence type="ECO:0000256" key="1">
    <source>
        <dbReference type="SAM" id="MobiDB-lite"/>
    </source>
</evidence>
<accession>A0ABN1E4K5</accession>
<gene>
    <name evidence="2" type="ORF">GCM10009546_21270</name>
</gene>
<evidence type="ECO:0000313" key="2">
    <source>
        <dbReference type="EMBL" id="GAA0558941.1"/>
    </source>
</evidence>
<evidence type="ECO:0008006" key="4">
    <source>
        <dbReference type="Google" id="ProtNLM"/>
    </source>
</evidence>
<dbReference type="InterPro" id="IPR021555">
    <property type="entry name" value="DUF3000"/>
</dbReference>
<feature type="region of interest" description="Disordered" evidence="1">
    <location>
        <begin position="1"/>
        <end position="40"/>
    </location>
</feature>
<dbReference type="Pfam" id="PF11452">
    <property type="entry name" value="DUF3000"/>
    <property type="match status" value="1"/>
</dbReference>
<comment type="caution">
    <text evidence="2">The sequence shown here is derived from an EMBL/GenBank/DDBJ whole genome shotgun (WGS) entry which is preliminary data.</text>
</comment>
<reference evidence="2 3" key="1">
    <citation type="journal article" date="2019" name="Int. J. Syst. Evol. Microbiol.">
        <title>The Global Catalogue of Microorganisms (GCM) 10K type strain sequencing project: providing services to taxonomists for standard genome sequencing and annotation.</title>
        <authorList>
            <consortium name="The Broad Institute Genomics Platform"/>
            <consortium name="The Broad Institute Genome Sequencing Center for Infectious Disease"/>
            <person name="Wu L."/>
            <person name="Ma J."/>
        </authorList>
    </citation>
    <scope>NUCLEOTIDE SEQUENCE [LARGE SCALE GENOMIC DNA]</scope>
    <source>
        <strain evidence="2 3">JCM 10667</strain>
    </source>
</reference>
<evidence type="ECO:0000313" key="3">
    <source>
        <dbReference type="Proteomes" id="UP001501427"/>
    </source>
</evidence>
<sequence>MPASPPHPPVAARGGAPHRHPRPEPLPRTQAGPPMNPPAFQRALDTLREILDGPGVRPELDLEDMPAPQSLAPYAAAMSGSVYRDDDTEVATGRLIVLYDPDGRGGWANGFRIVAYIRADLEPDIAADELIGSVAWDWLLEALEPAGYAGVSGTITRAVSESFGDKRDEPSTTELELRASWSPTGDDLAGHVTAWCEVMCTTAGLPPSGVAALPNGPGGAGG</sequence>
<dbReference type="EMBL" id="BAAAHD010000020">
    <property type="protein sequence ID" value="GAA0558941.1"/>
    <property type="molecule type" value="Genomic_DNA"/>
</dbReference>
<name>A0ABN1E4K5_9ACTN</name>
<protein>
    <recommendedName>
        <fullName evidence="4">DUF3000 domain-containing protein</fullName>
    </recommendedName>
</protein>
<keyword evidence="3" id="KW-1185">Reference proteome</keyword>